<reference evidence="2" key="1">
    <citation type="submission" date="2020-10" db="EMBL/GenBank/DDBJ databases">
        <title>Connecting structure to function with the recovery of over 1000 high-quality activated sludge metagenome-assembled genomes encoding full-length rRNA genes using long-read sequencing.</title>
        <authorList>
            <person name="Singleton C.M."/>
            <person name="Petriglieri F."/>
            <person name="Kristensen J.M."/>
            <person name="Kirkegaard R.H."/>
            <person name="Michaelsen T.Y."/>
            <person name="Andersen M.H."/>
            <person name="Karst S.M."/>
            <person name="Dueholm M.S."/>
            <person name="Nielsen P.H."/>
            <person name="Albertsen M."/>
        </authorList>
    </citation>
    <scope>NUCLEOTIDE SEQUENCE</scope>
    <source>
        <strain evidence="2">EsbW_18-Q3-R4-48_MAXAC.044</strain>
    </source>
</reference>
<dbReference type="Pfam" id="PF13358">
    <property type="entry name" value="DDE_3"/>
    <property type="match status" value="1"/>
</dbReference>
<evidence type="ECO:0000313" key="3">
    <source>
        <dbReference type="Proteomes" id="UP000886602"/>
    </source>
</evidence>
<sequence length="102" mass="11584">MRHSEDFIIMVVDGASSHVSKELAVPENVRLLRLPPYAPELNPQEHIWDELREKEFPNRVFADLAGVTRQLESGLPKLAANTESVRSITAWPWIVSLNMNAH</sequence>
<evidence type="ECO:0000313" key="2">
    <source>
        <dbReference type="EMBL" id="MBK7423019.1"/>
    </source>
</evidence>
<gene>
    <name evidence="2" type="ORF">IPJ48_07955</name>
</gene>
<dbReference type="Proteomes" id="UP000886602">
    <property type="component" value="Unassembled WGS sequence"/>
</dbReference>
<feature type="domain" description="Tc1-like transposase DDE" evidence="1">
    <location>
        <begin position="7"/>
        <end position="63"/>
    </location>
</feature>
<evidence type="ECO:0000259" key="1">
    <source>
        <dbReference type="Pfam" id="PF13358"/>
    </source>
</evidence>
<protein>
    <submittedName>
        <fullName evidence="2">Transposase</fullName>
    </submittedName>
</protein>
<dbReference type="AlphaFoldDB" id="A0A9D7IH70"/>
<comment type="caution">
    <text evidence="2">The sequence shown here is derived from an EMBL/GenBank/DDBJ whole genome shotgun (WGS) entry which is preliminary data.</text>
</comment>
<accession>A0A9D7IH70</accession>
<proteinExistence type="predicted"/>
<dbReference type="EMBL" id="JADJNC010000011">
    <property type="protein sequence ID" value="MBK7423019.1"/>
    <property type="molecule type" value="Genomic_DNA"/>
</dbReference>
<dbReference type="InterPro" id="IPR036397">
    <property type="entry name" value="RNaseH_sf"/>
</dbReference>
<name>A0A9D7IH70_9RHOO</name>
<dbReference type="GO" id="GO:0003676">
    <property type="term" value="F:nucleic acid binding"/>
    <property type="evidence" value="ECO:0007669"/>
    <property type="project" value="InterPro"/>
</dbReference>
<organism evidence="2 3">
    <name type="scientific">Candidatus Propionivibrio dominans</name>
    <dbReference type="NCBI Taxonomy" id="2954373"/>
    <lineage>
        <taxon>Bacteria</taxon>
        <taxon>Pseudomonadati</taxon>
        <taxon>Pseudomonadota</taxon>
        <taxon>Betaproteobacteria</taxon>
        <taxon>Rhodocyclales</taxon>
        <taxon>Rhodocyclaceae</taxon>
        <taxon>Propionivibrio</taxon>
    </lineage>
</organism>
<dbReference type="Gene3D" id="3.30.420.10">
    <property type="entry name" value="Ribonuclease H-like superfamily/Ribonuclease H"/>
    <property type="match status" value="1"/>
</dbReference>
<dbReference type="InterPro" id="IPR038717">
    <property type="entry name" value="Tc1-like_DDE_dom"/>
</dbReference>